<comment type="caution">
    <text evidence="6">The sequence shown here is derived from an EMBL/GenBank/DDBJ whole genome shotgun (WGS) entry which is preliminary data.</text>
</comment>
<protein>
    <submittedName>
        <fullName evidence="6">ABC transporter substrate-binding protein</fullName>
    </submittedName>
</protein>
<dbReference type="Pfam" id="PF13458">
    <property type="entry name" value="Peripla_BP_6"/>
    <property type="match status" value="1"/>
</dbReference>
<dbReference type="PANTHER" id="PTHR30483:SF37">
    <property type="entry name" value="ABC TRANSPORTER SUBSTRATE-BINDING PROTEIN"/>
    <property type="match status" value="1"/>
</dbReference>
<organism evidence="6 7">
    <name type="scientific">Candidatus Desulfacyla euxinica</name>
    <dbReference type="NCBI Taxonomy" id="2841693"/>
    <lineage>
        <taxon>Bacteria</taxon>
        <taxon>Deltaproteobacteria</taxon>
        <taxon>Candidatus Desulfacyla</taxon>
    </lineage>
</organism>
<accession>A0A8J6MY57</accession>
<dbReference type="PRINTS" id="PR00337">
    <property type="entry name" value="LEUILEVALBP"/>
</dbReference>
<comment type="similarity">
    <text evidence="1">Belongs to the leucine-binding protein family.</text>
</comment>
<proteinExistence type="inferred from homology"/>
<dbReference type="EMBL" id="JACNJD010000095">
    <property type="protein sequence ID" value="MBC8176126.1"/>
    <property type="molecule type" value="Genomic_DNA"/>
</dbReference>
<evidence type="ECO:0000256" key="4">
    <source>
        <dbReference type="ARBA" id="ARBA00022970"/>
    </source>
</evidence>
<name>A0A8J6MY57_9DELT</name>
<dbReference type="InterPro" id="IPR051010">
    <property type="entry name" value="BCAA_transport"/>
</dbReference>
<dbReference type="AlphaFoldDB" id="A0A8J6MY57"/>
<evidence type="ECO:0000256" key="3">
    <source>
        <dbReference type="ARBA" id="ARBA00022729"/>
    </source>
</evidence>
<feature type="domain" description="Leucine-binding protein" evidence="5">
    <location>
        <begin position="42"/>
        <end position="392"/>
    </location>
</feature>
<reference evidence="6 7" key="1">
    <citation type="submission" date="2020-08" db="EMBL/GenBank/DDBJ databases">
        <title>Bridging the membrane lipid divide: bacteria of the FCB group superphylum have the potential to synthesize archaeal ether lipids.</title>
        <authorList>
            <person name="Villanueva L."/>
            <person name="Von Meijenfeldt F.A.B."/>
            <person name="Westbye A.B."/>
            <person name="Yadav S."/>
            <person name="Hopmans E.C."/>
            <person name="Dutilh B.E."/>
            <person name="Sinninghe Damste J.S."/>
        </authorList>
    </citation>
    <scope>NUCLEOTIDE SEQUENCE [LARGE SCALE GENOMIC DNA]</scope>
    <source>
        <strain evidence="6">NIOZ-UU27</strain>
    </source>
</reference>
<dbReference type="PANTHER" id="PTHR30483">
    <property type="entry name" value="LEUCINE-SPECIFIC-BINDING PROTEIN"/>
    <property type="match status" value="1"/>
</dbReference>
<evidence type="ECO:0000259" key="5">
    <source>
        <dbReference type="Pfam" id="PF13458"/>
    </source>
</evidence>
<gene>
    <name evidence="6" type="ORF">H8E19_01875</name>
</gene>
<keyword evidence="4" id="KW-0029">Amino-acid transport</keyword>
<dbReference type="SUPFAM" id="SSF53822">
    <property type="entry name" value="Periplasmic binding protein-like I"/>
    <property type="match status" value="1"/>
</dbReference>
<dbReference type="Proteomes" id="UP000650524">
    <property type="component" value="Unassembled WGS sequence"/>
</dbReference>
<evidence type="ECO:0000256" key="2">
    <source>
        <dbReference type="ARBA" id="ARBA00022448"/>
    </source>
</evidence>
<dbReference type="InterPro" id="IPR028082">
    <property type="entry name" value="Peripla_BP_I"/>
</dbReference>
<sequence>MNLKESKVWKRIITKRVAKVLSIFSTFLLLGVTVTGSVLADKIKVGVLLPLTGKLAKFGEIENKSFLMAVDEINAAGGVNGKKIDLIIKDTAGKPDVGRSAIKKLISQDKVLVVGGGFSSQVTDKIAALTQQYKIPFLINTASSDVITETKREFIFRLNPPASEYLNTLTTFLRKVGRINTAALLYERSPFGPHYGFSTSGLKMFTRLREKVKFKKVIKMSYEAGTNDFIPLLIRIKANNPDLVYLIANIIDASLILQQSRMIDLNPKMFWGGTSGFPLPEFQETAGPASDYVFSATLWTPSVPYPGAKEYYDKFVARYDSHTEYHGAEAYAGMYVIADALKRAKTLTREGVRDALATTDMMTVFGPVKFISYGQKTQQNSLPAFLAQWINGKLETVWPKNVSTRKYVYPVPKWDQRYIE</sequence>
<dbReference type="InterPro" id="IPR000709">
    <property type="entry name" value="Leu_Ile_Val-bd"/>
</dbReference>
<evidence type="ECO:0000313" key="7">
    <source>
        <dbReference type="Proteomes" id="UP000650524"/>
    </source>
</evidence>
<evidence type="ECO:0000256" key="1">
    <source>
        <dbReference type="ARBA" id="ARBA00010062"/>
    </source>
</evidence>
<evidence type="ECO:0000313" key="6">
    <source>
        <dbReference type="EMBL" id="MBC8176126.1"/>
    </source>
</evidence>
<dbReference type="GO" id="GO:0006865">
    <property type="term" value="P:amino acid transport"/>
    <property type="evidence" value="ECO:0007669"/>
    <property type="project" value="UniProtKB-KW"/>
</dbReference>
<keyword evidence="3" id="KW-0732">Signal</keyword>
<dbReference type="InterPro" id="IPR028081">
    <property type="entry name" value="Leu-bd"/>
</dbReference>
<keyword evidence="2" id="KW-0813">Transport</keyword>
<dbReference type="Gene3D" id="3.40.50.2300">
    <property type="match status" value="2"/>
</dbReference>